<feature type="active site" evidence="8">
    <location>
        <position position="169"/>
    </location>
</feature>
<comment type="caution">
    <text evidence="13">The sequence shown here is derived from an EMBL/GenBank/DDBJ whole genome shotgun (WGS) entry which is preliminary data.</text>
</comment>
<dbReference type="FunFam" id="2.40.70.10:FF:000044">
    <property type="entry name" value="Lysosomal aspartic protease"/>
    <property type="match status" value="1"/>
</dbReference>
<dbReference type="PANTHER" id="PTHR47966:SF20">
    <property type="entry name" value="ASPARTIC PROTEINASE-LIKE"/>
    <property type="match status" value="1"/>
</dbReference>
<keyword evidence="3 10" id="KW-0064">Aspartyl protease</keyword>
<dbReference type="InterPro" id="IPR011001">
    <property type="entry name" value="Saposin-like"/>
</dbReference>
<dbReference type="AlphaFoldDB" id="A0A6A6M9M0"/>
<dbReference type="InterPro" id="IPR008139">
    <property type="entry name" value="SaposinB_dom"/>
</dbReference>
<evidence type="ECO:0000256" key="9">
    <source>
        <dbReference type="PIRSR" id="PIRSR601461-2"/>
    </source>
</evidence>
<keyword evidence="14" id="KW-1185">Reference proteome</keyword>
<organism evidence="13 14">
    <name type="scientific">Hevea brasiliensis</name>
    <name type="common">Para rubber tree</name>
    <name type="synonym">Siphonia brasiliensis</name>
    <dbReference type="NCBI Taxonomy" id="3981"/>
    <lineage>
        <taxon>Eukaryota</taxon>
        <taxon>Viridiplantae</taxon>
        <taxon>Streptophyta</taxon>
        <taxon>Embryophyta</taxon>
        <taxon>Tracheophyta</taxon>
        <taxon>Spermatophyta</taxon>
        <taxon>Magnoliopsida</taxon>
        <taxon>eudicotyledons</taxon>
        <taxon>Gunneridae</taxon>
        <taxon>Pentapetalae</taxon>
        <taxon>rosids</taxon>
        <taxon>fabids</taxon>
        <taxon>Malpighiales</taxon>
        <taxon>Euphorbiaceae</taxon>
        <taxon>Crotonoideae</taxon>
        <taxon>Micrandreae</taxon>
        <taxon>Hevea</taxon>
    </lineage>
</organism>
<dbReference type="GO" id="GO:0006629">
    <property type="term" value="P:lipid metabolic process"/>
    <property type="evidence" value="ECO:0007669"/>
    <property type="project" value="InterPro"/>
</dbReference>
<keyword evidence="7" id="KW-0325">Glycoprotein</keyword>
<evidence type="ECO:0000259" key="12">
    <source>
        <dbReference type="PROSITE" id="PS51767"/>
    </source>
</evidence>
<evidence type="ECO:0008006" key="15">
    <source>
        <dbReference type="Google" id="ProtNLM"/>
    </source>
</evidence>
<dbReference type="Pfam" id="PF00026">
    <property type="entry name" value="Asp"/>
    <property type="match status" value="1"/>
</dbReference>
<keyword evidence="6 9" id="KW-1015">Disulfide bond</keyword>
<sequence>MPMYNEEWINAEIQVLAGEITRWLRLRMKPPKCMKPKMVRPSPELWTNEVLYFLTGNNFTHPTYSFFMKSGTFYAVCLGAWLGGSWAFTSSSNGLVKIGLKKRRLDLYSINAAKITRADTSYDTGIGDTDASFERPKADLVYLKNYLDTQYYGEVAIGSPPQSFTVVFDTGSSNLWVPSSKCVLSITCYFHSKFRARMSRTYTKIGVPCKIHYGSGSISGFFGQDHVKLGDGTIRDQEFVEVTRQGFLAFLGTQFDGILGLGFQDIAVGQAAPVWFNMVQQGHVSQKIFSLWLNRDPTAGLGGEIVFGGLDWRHFRGDHTYVPVTERGYWQIEVGDIFIANNSTGLCEYGCAAIVDSGTSFLAGPTTIVTQINHAIGAQGIVSLECKTVVSNYGNLIWETLISGLRPEIICVDIGLCVYNNGSRTVLETLVDDQVVNKSTVDESALCTFCEMIVFWIQVQLKQQKAKEKIFKYVDELCERLPDPMGKSFLDCNDITGMPHVSFTIANKSFPLSPEQYVVRVEQKYATICLSGFTALDVPPPQGPLWILGDVFLGAYHTVFDFGNLRVGFAKAAW</sequence>
<dbReference type="PROSITE" id="PS00141">
    <property type="entry name" value="ASP_PROTEASE"/>
    <property type="match status" value="2"/>
</dbReference>
<dbReference type="PROSITE" id="PS51767">
    <property type="entry name" value="PEPTIDASE_A1"/>
    <property type="match status" value="1"/>
</dbReference>
<reference evidence="13 14" key="1">
    <citation type="journal article" date="2020" name="Mol. Plant">
        <title>The Chromosome-Based Rubber Tree Genome Provides New Insights into Spurge Genome Evolution and Rubber Biosynthesis.</title>
        <authorList>
            <person name="Liu J."/>
            <person name="Shi C."/>
            <person name="Shi C.C."/>
            <person name="Li W."/>
            <person name="Zhang Q.J."/>
            <person name="Zhang Y."/>
            <person name="Li K."/>
            <person name="Lu H.F."/>
            <person name="Shi C."/>
            <person name="Zhu S.T."/>
            <person name="Xiao Z.Y."/>
            <person name="Nan H."/>
            <person name="Yue Y."/>
            <person name="Zhu X.G."/>
            <person name="Wu Y."/>
            <person name="Hong X.N."/>
            <person name="Fan G.Y."/>
            <person name="Tong Y."/>
            <person name="Zhang D."/>
            <person name="Mao C.L."/>
            <person name="Liu Y.L."/>
            <person name="Hao S.J."/>
            <person name="Liu W.Q."/>
            <person name="Lv M.Q."/>
            <person name="Zhang H.B."/>
            <person name="Liu Y."/>
            <person name="Hu-Tang G.R."/>
            <person name="Wang J.P."/>
            <person name="Wang J.H."/>
            <person name="Sun Y.H."/>
            <person name="Ni S.B."/>
            <person name="Chen W.B."/>
            <person name="Zhang X.C."/>
            <person name="Jiao Y.N."/>
            <person name="Eichler E.E."/>
            <person name="Li G.H."/>
            <person name="Liu X."/>
            <person name="Gao L.Z."/>
        </authorList>
    </citation>
    <scope>NUCLEOTIDE SEQUENCE [LARGE SCALE GENOMIC DNA]</scope>
    <source>
        <strain evidence="14">cv. GT1</strain>
        <tissue evidence="13">Leaf</tissue>
    </source>
</reference>
<dbReference type="InterPro" id="IPR001969">
    <property type="entry name" value="Aspartic_peptidase_AS"/>
</dbReference>
<evidence type="ECO:0000256" key="3">
    <source>
        <dbReference type="ARBA" id="ARBA00022750"/>
    </source>
</evidence>
<feature type="disulfide bond" evidence="9">
    <location>
        <begin position="182"/>
        <end position="188"/>
    </location>
</feature>
<dbReference type="GO" id="GO:0006508">
    <property type="term" value="P:proteolysis"/>
    <property type="evidence" value="ECO:0007669"/>
    <property type="project" value="UniProtKB-KW"/>
</dbReference>
<name>A0A6A6M9M0_HEVBR</name>
<evidence type="ECO:0000259" key="11">
    <source>
        <dbReference type="PROSITE" id="PS50015"/>
    </source>
</evidence>
<dbReference type="InterPro" id="IPR033121">
    <property type="entry name" value="PEPTIDASE_A1"/>
</dbReference>
<dbReference type="Proteomes" id="UP000467840">
    <property type="component" value="Chromosome 14"/>
</dbReference>
<dbReference type="PROSITE" id="PS50015">
    <property type="entry name" value="SAP_B"/>
    <property type="match status" value="2"/>
</dbReference>
<dbReference type="InterPro" id="IPR021109">
    <property type="entry name" value="Peptidase_aspartic_dom_sf"/>
</dbReference>
<feature type="domain" description="Peptidase A1" evidence="12">
    <location>
        <begin position="151"/>
        <end position="570"/>
    </location>
</feature>
<evidence type="ECO:0000313" key="14">
    <source>
        <dbReference type="Proteomes" id="UP000467840"/>
    </source>
</evidence>
<keyword evidence="2 10" id="KW-0645">Protease</keyword>
<dbReference type="GO" id="GO:0004190">
    <property type="term" value="F:aspartic-type endopeptidase activity"/>
    <property type="evidence" value="ECO:0007669"/>
    <property type="project" value="UniProtKB-KW"/>
</dbReference>
<dbReference type="Gene3D" id="1.10.225.10">
    <property type="entry name" value="Saposin-like"/>
    <property type="match status" value="1"/>
</dbReference>
<accession>A0A6A6M9M0</accession>
<dbReference type="Pfam" id="PF03489">
    <property type="entry name" value="SapB_2"/>
    <property type="match status" value="1"/>
</dbReference>
<keyword evidence="5" id="KW-0865">Zymogen</keyword>
<dbReference type="Pfam" id="PF05184">
    <property type="entry name" value="SapB_1"/>
    <property type="match status" value="1"/>
</dbReference>
<keyword evidence="4 10" id="KW-0378">Hydrolase</keyword>
<evidence type="ECO:0000256" key="5">
    <source>
        <dbReference type="ARBA" id="ARBA00023145"/>
    </source>
</evidence>
<feature type="active site" evidence="8">
    <location>
        <position position="356"/>
    </location>
</feature>
<feature type="domain" description="Saposin B-type" evidence="11">
    <location>
        <begin position="381"/>
        <end position="421"/>
    </location>
</feature>
<feature type="domain" description="Saposin B-type" evidence="11">
    <location>
        <begin position="443"/>
        <end position="484"/>
    </location>
</feature>
<dbReference type="PANTHER" id="PTHR47966">
    <property type="entry name" value="BETA-SITE APP-CLEAVING ENZYME, ISOFORM A-RELATED"/>
    <property type="match status" value="1"/>
</dbReference>
<gene>
    <name evidence="13" type="ORF">GH714_007991</name>
</gene>
<proteinExistence type="inferred from homology"/>
<dbReference type="InterPro" id="IPR001461">
    <property type="entry name" value="Aspartic_peptidase_A1"/>
</dbReference>
<dbReference type="InterPro" id="IPR008138">
    <property type="entry name" value="SapB_2"/>
</dbReference>
<dbReference type="FunFam" id="2.40.70.10:FF:000115">
    <property type="entry name" value="Lysosomal aspartic protease"/>
    <property type="match status" value="1"/>
</dbReference>
<dbReference type="EMBL" id="JAAGAX010000006">
    <property type="protein sequence ID" value="KAF2310360.1"/>
    <property type="molecule type" value="Genomic_DNA"/>
</dbReference>
<dbReference type="PRINTS" id="PR00792">
    <property type="entry name" value="PEPSIN"/>
</dbReference>
<dbReference type="InterPro" id="IPR007856">
    <property type="entry name" value="SapB_1"/>
</dbReference>
<dbReference type="Gene3D" id="2.40.70.10">
    <property type="entry name" value="Acid Proteases"/>
    <property type="match status" value="2"/>
</dbReference>
<evidence type="ECO:0000256" key="2">
    <source>
        <dbReference type="ARBA" id="ARBA00022670"/>
    </source>
</evidence>
<evidence type="ECO:0000256" key="8">
    <source>
        <dbReference type="PIRSR" id="PIRSR601461-1"/>
    </source>
</evidence>
<comment type="similarity">
    <text evidence="1 10">Belongs to the peptidase A1 family.</text>
</comment>
<evidence type="ECO:0000256" key="6">
    <source>
        <dbReference type="ARBA" id="ARBA00023157"/>
    </source>
</evidence>
<evidence type="ECO:0000256" key="1">
    <source>
        <dbReference type="ARBA" id="ARBA00007447"/>
    </source>
</evidence>
<dbReference type="SUPFAM" id="SSF47862">
    <property type="entry name" value="Saposin"/>
    <property type="match status" value="1"/>
</dbReference>
<evidence type="ECO:0000256" key="10">
    <source>
        <dbReference type="RuleBase" id="RU000454"/>
    </source>
</evidence>
<evidence type="ECO:0000256" key="7">
    <source>
        <dbReference type="ARBA" id="ARBA00023180"/>
    </source>
</evidence>
<dbReference type="SUPFAM" id="SSF50630">
    <property type="entry name" value="Acid proteases"/>
    <property type="match status" value="1"/>
</dbReference>
<protein>
    <recommendedName>
        <fullName evidence="15">Peptidase A1 domain-containing protein</fullName>
    </recommendedName>
</protein>
<evidence type="ECO:0000313" key="13">
    <source>
        <dbReference type="EMBL" id="KAF2310360.1"/>
    </source>
</evidence>
<evidence type="ECO:0000256" key="4">
    <source>
        <dbReference type="ARBA" id="ARBA00022801"/>
    </source>
</evidence>